<accession>A0AAE0X6U6</accession>
<name>A0AAE0X6U6_9PEZI</name>
<dbReference type="Proteomes" id="UP001270362">
    <property type="component" value="Unassembled WGS sequence"/>
</dbReference>
<reference evidence="2" key="1">
    <citation type="journal article" date="2023" name="Mol. Phylogenet. Evol.">
        <title>Genome-scale phylogeny and comparative genomics of the fungal order Sordariales.</title>
        <authorList>
            <person name="Hensen N."/>
            <person name="Bonometti L."/>
            <person name="Westerberg I."/>
            <person name="Brannstrom I.O."/>
            <person name="Guillou S."/>
            <person name="Cros-Aarteil S."/>
            <person name="Calhoun S."/>
            <person name="Haridas S."/>
            <person name="Kuo A."/>
            <person name="Mondo S."/>
            <person name="Pangilinan J."/>
            <person name="Riley R."/>
            <person name="LaButti K."/>
            <person name="Andreopoulos B."/>
            <person name="Lipzen A."/>
            <person name="Chen C."/>
            <person name="Yan M."/>
            <person name="Daum C."/>
            <person name="Ng V."/>
            <person name="Clum A."/>
            <person name="Steindorff A."/>
            <person name="Ohm R.A."/>
            <person name="Martin F."/>
            <person name="Silar P."/>
            <person name="Natvig D.O."/>
            <person name="Lalanne C."/>
            <person name="Gautier V."/>
            <person name="Ament-Velasquez S.L."/>
            <person name="Kruys A."/>
            <person name="Hutchinson M.I."/>
            <person name="Powell A.J."/>
            <person name="Barry K."/>
            <person name="Miller A.N."/>
            <person name="Grigoriev I.V."/>
            <person name="Debuchy R."/>
            <person name="Gladieux P."/>
            <person name="Hiltunen Thoren M."/>
            <person name="Johannesson H."/>
        </authorList>
    </citation>
    <scope>NUCLEOTIDE SEQUENCE</scope>
    <source>
        <strain evidence="2">CBS 314.62</strain>
    </source>
</reference>
<feature type="transmembrane region" description="Helical" evidence="1">
    <location>
        <begin position="42"/>
        <end position="61"/>
    </location>
</feature>
<keyword evidence="1" id="KW-1133">Transmembrane helix</keyword>
<protein>
    <recommendedName>
        <fullName evidence="4">Transmembrane protein</fullName>
    </recommendedName>
</protein>
<dbReference type="EMBL" id="JAULSO010000003">
    <property type="protein sequence ID" value="KAK3686171.1"/>
    <property type="molecule type" value="Genomic_DNA"/>
</dbReference>
<dbReference type="AlphaFoldDB" id="A0AAE0X6U6"/>
<comment type="caution">
    <text evidence="2">The sequence shown here is derived from an EMBL/GenBank/DDBJ whole genome shotgun (WGS) entry which is preliminary data.</text>
</comment>
<proteinExistence type="predicted"/>
<evidence type="ECO:0000256" key="1">
    <source>
        <dbReference type="SAM" id="Phobius"/>
    </source>
</evidence>
<keyword evidence="1" id="KW-0812">Transmembrane</keyword>
<evidence type="ECO:0000313" key="3">
    <source>
        <dbReference type="Proteomes" id="UP001270362"/>
    </source>
</evidence>
<evidence type="ECO:0008006" key="4">
    <source>
        <dbReference type="Google" id="ProtNLM"/>
    </source>
</evidence>
<reference evidence="2" key="2">
    <citation type="submission" date="2023-06" db="EMBL/GenBank/DDBJ databases">
        <authorList>
            <consortium name="Lawrence Berkeley National Laboratory"/>
            <person name="Haridas S."/>
            <person name="Hensen N."/>
            <person name="Bonometti L."/>
            <person name="Westerberg I."/>
            <person name="Brannstrom I.O."/>
            <person name="Guillou S."/>
            <person name="Cros-Aarteil S."/>
            <person name="Calhoun S."/>
            <person name="Kuo A."/>
            <person name="Mondo S."/>
            <person name="Pangilinan J."/>
            <person name="Riley R."/>
            <person name="Labutti K."/>
            <person name="Andreopoulos B."/>
            <person name="Lipzen A."/>
            <person name="Chen C."/>
            <person name="Yanf M."/>
            <person name="Daum C."/>
            <person name="Ng V."/>
            <person name="Clum A."/>
            <person name="Steindorff A."/>
            <person name="Ohm R."/>
            <person name="Martin F."/>
            <person name="Silar P."/>
            <person name="Natvig D."/>
            <person name="Lalanne C."/>
            <person name="Gautier V."/>
            <person name="Ament-Velasquez S.L."/>
            <person name="Kruys A."/>
            <person name="Hutchinson M.I."/>
            <person name="Powell A.J."/>
            <person name="Barry K."/>
            <person name="Miller A.N."/>
            <person name="Grigoriev I.V."/>
            <person name="Debuchy R."/>
            <person name="Gladieux P."/>
            <person name="Thoren M.H."/>
            <person name="Johannesson H."/>
        </authorList>
    </citation>
    <scope>NUCLEOTIDE SEQUENCE</scope>
    <source>
        <strain evidence="2">CBS 314.62</strain>
    </source>
</reference>
<evidence type="ECO:0000313" key="2">
    <source>
        <dbReference type="EMBL" id="KAK3686171.1"/>
    </source>
</evidence>
<feature type="transmembrane region" description="Helical" evidence="1">
    <location>
        <begin position="68"/>
        <end position="85"/>
    </location>
</feature>
<sequence>MMFILLLNEVTRSHVTGNGHRRWRMHEWNGLEGSVFFFLLRWWWWTYLVHCGLAVWLGLYTCGTLERCCSLGSGVLLSLLGWIGGRGGMGWDGMGWV</sequence>
<keyword evidence="3" id="KW-1185">Reference proteome</keyword>
<gene>
    <name evidence="2" type="ORF">B0T22DRAFT_242235</name>
</gene>
<organism evidence="2 3">
    <name type="scientific">Podospora appendiculata</name>
    <dbReference type="NCBI Taxonomy" id="314037"/>
    <lineage>
        <taxon>Eukaryota</taxon>
        <taxon>Fungi</taxon>
        <taxon>Dikarya</taxon>
        <taxon>Ascomycota</taxon>
        <taxon>Pezizomycotina</taxon>
        <taxon>Sordariomycetes</taxon>
        <taxon>Sordariomycetidae</taxon>
        <taxon>Sordariales</taxon>
        <taxon>Podosporaceae</taxon>
        <taxon>Podospora</taxon>
    </lineage>
</organism>
<keyword evidence="1" id="KW-0472">Membrane</keyword>